<evidence type="ECO:0000256" key="2">
    <source>
        <dbReference type="SAM" id="Phobius"/>
    </source>
</evidence>
<feature type="transmembrane region" description="Helical" evidence="2">
    <location>
        <begin position="567"/>
        <end position="591"/>
    </location>
</feature>
<dbReference type="KEGG" id="bcom:BAUCODRAFT_410032"/>
<dbReference type="OrthoDB" id="5427350at2759"/>
<dbReference type="RefSeq" id="XP_007674833.1">
    <property type="nucleotide sequence ID" value="XM_007676643.1"/>
</dbReference>
<sequence>MSIIWKLCAPLVLYSLTLALGASNVRWDDGALSTFITRPDLKPPKLRVAVHDAERVTPGYLFIAPYSHLVPASDMHVYSTHQIGPHIYDQAGRLVWSGAGLFPNRVALDFKKKTLADGAEYLTFIAYQSFPGSPFERGAGIALDSAYRMIRNVTIPLEEGSVLDVHEFTLVDNGQSALLATSKVVLTSVGPASGNQQRTALIMNAEVQEVNISSGQKKFVWSAIDHISTNESTSPMPNKGSFDKWDYLHLNSVEKTVNGDYLISARHTDAVYLVSGIDGSIIWRLGGTRSSFVMEGFNFSRQHDARLLAQNDTITVVSLLDNAADESLTNLTSSSCSSLLTIALHTAVEPKRAILVSRISRPDEGLSRLRGNMQTLPGGNVLGGWSEQGWITEHAPNGDLVYEAAFASDRFCTYRAFKFDWTASPAGLPVASAFASTTSRGEHATVIHVSWNGATEVKVWNFFTTDDGVHSPRRIGNAEKAGFETSVVIGSHFATVFAEAIDGSGRSLANSTMVNTELPLGWRMDFSLPAPERPSSPQEASADKEPRPSTEELALLEQIRESNSAVFSMPVLLAVVVLCPLGLSLSLRWCVLRRRTRAQLKCKE</sequence>
<dbReference type="InterPro" id="IPR053143">
    <property type="entry name" value="Arylsulfate_ST"/>
</dbReference>
<dbReference type="AlphaFoldDB" id="M2LTY4"/>
<keyword evidence="2" id="KW-1133">Transmembrane helix</keyword>
<organism evidence="4 5">
    <name type="scientific">Baudoinia panamericana (strain UAMH 10762)</name>
    <name type="common">Angels' share fungus</name>
    <name type="synonym">Baudoinia compniacensis (strain UAMH 10762)</name>
    <dbReference type="NCBI Taxonomy" id="717646"/>
    <lineage>
        <taxon>Eukaryota</taxon>
        <taxon>Fungi</taxon>
        <taxon>Dikarya</taxon>
        <taxon>Ascomycota</taxon>
        <taxon>Pezizomycotina</taxon>
        <taxon>Dothideomycetes</taxon>
        <taxon>Dothideomycetidae</taxon>
        <taxon>Mycosphaerellales</taxon>
        <taxon>Teratosphaeriaceae</taxon>
        <taxon>Baudoinia</taxon>
    </lineage>
</organism>
<accession>M2LTY4</accession>
<gene>
    <name evidence="4" type="ORF">BAUCODRAFT_410032</name>
</gene>
<dbReference type="PANTHER" id="PTHR35340">
    <property type="entry name" value="PQQ ENZYME REPEAT PROTEIN-RELATED"/>
    <property type="match status" value="1"/>
</dbReference>
<name>M2LTY4_BAUPA</name>
<evidence type="ECO:0000256" key="1">
    <source>
        <dbReference type="SAM" id="MobiDB-lite"/>
    </source>
</evidence>
<dbReference type="eggNOG" id="ENOG502SI58">
    <property type="taxonomic scope" value="Eukaryota"/>
</dbReference>
<dbReference type="PANTHER" id="PTHR35340:SF8">
    <property type="entry name" value="ASST-DOMAIN-CONTAINING PROTEIN"/>
    <property type="match status" value="1"/>
</dbReference>
<evidence type="ECO:0008006" key="6">
    <source>
        <dbReference type="Google" id="ProtNLM"/>
    </source>
</evidence>
<feature type="compositionally biased region" description="Basic and acidic residues" evidence="1">
    <location>
        <begin position="541"/>
        <end position="550"/>
    </location>
</feature>
<evidence type="ECO:0000313" key="5">
    <source>
        <dbReference type="Proteomes" id="UP000011761"/>
    </source>
</evidence>
<dbReference type="Proteomes" id="UP000011761">
    <property type="component" value="Unassembled WGS sequence"/>
</dbReference>
<dbReference type="HOGENOM" id="CLU_018249_1_1_1"/>
<evidence type="ECO:0000313" key="4">
    <source>
        <dbReference type="EMBL" id="EMC97987.1"/>
    </source>
</evidence>
<keyword evidence="2" id="KW-0472">Membrane</keyword>
<dbReference type="STRING" id="717646.M2LTY4"/>
<keyword evidence="2" id="KW-0812">Transmembrane</keyword>
<protein>
    <recommendedName>
        <fullName evidence="6">ASST-domain-containing protein</fullName>
    </recommendedName>
</protein>
<dbReference type="Pfam" id="PF14269">
    <property type="entry name" value="Arylsulfotran_2"/>
    <property type="match status" value="1"/>
</dbReference>
<evidence type="ECO:0000256" key="3">
    <source>
        <dbReference type="SAM" id="SignalP"/>
    </source>
</evidence>
<dbReference type="OMA" id="WDPENEF"/>
<reference evidence="4 5" key="1">
    <citation type="journal article" date="2012" name="PLoS Pathog.">
        <title>Diverse lifestyles and strategies of plant pathogenesis encoded in the genomes of eighteen Dothideomycetes fungi.</title>
        <authorList>
            <person name="Ohm R.A."/>
            <person name="Feau N."/>
            <person name="Henrissat B."/>
            <person name="Schoch C.L."/>
            <person name="Horwitz B.A."/>
            <person name="Barry K.W."/>
            <person name="Condon B.J."/>
            <person name="Copeland A.C."/>
            <person name="Dhillon B."/>
            <person name="Glaser F."/>
            <person name="Hesse C.N."/>
            <person name="Kosti I."/>
            <person name="LaButti K."/>
            <person name="Lindquist E.A."/>
            <person name="Lucas S."/>
            <person name="Salamov A.A."/>
            <person name="Bradshaw R.E."/>
            <person name="Ciuffetti L."/>
            <person name="Hamelin R.C."/>
            <person name="Kema G.H.J."/>
            <person name="Lawrence C."/>
            <person name="Scott J.A."/>
            <person name="Spatafora J.W."/>
            <person name="Turgeon B.G."/>
            <person name="de Wit P.J.G.M."/>
            <person name="Zhong S."/>
            <person name="Goodwin S.B."/>
            <person name="Grigoriev I.V."/>
        </authorList>
    </citation>
    <scope>NUCLEOTIDE SEQUENCE [LARGE SCALE GENOMIC DNA]</scope>
    <source>
        <strain evidence="4 5">UAMH 10762</strain>
    </source>
</reference>
<dbReference type="InterPro" id="IPR039535">
    <property type="entry name" value="ASST-like"/>
</dbReference>
<feature type="region of interest" description="Disordered" evidence="1">
    <location>
        <begin position="529"/>
        <end position="550"/>
    </location>
</feature>
<dbReference type="EMBL" id="KB445553">
    <property type="protein sequence ID" value="EMC97987.1"/>
    <property type="molecule type" value="Genomic_DNA"/>
</dbReference>
<keyword evidence="5" id="KW-1185">Reference proteome</keyword>
<keyword evidence="3" id="KW-0732">Signal</keyword>
<feature type="signal peptide" evidence="3">
    <location>
        <begin position="1"/>
        <end position="19"/>
    </location>
</feature>
<proteinExistence type="predicted"/>
<dbReference type="GeneID" id="19114049"/>
<feature type="chain" id="PRO_5004020993" description="ASST-domain-containing protein" evidence="3">
    <location>
        <begin position="20"/>
        <end position="604"/>
    </location>
</feature>